<dbReference type="Proteomes" id="UP000078200">
    <property type="component" value="Unassembled WGS sequence"/>
</dbReference>
<keyword evidence="2" id="KW-1185">Reference proteome</keyword>
<reference evidence="1" key="1">
    <citation type="submission" date="2020-05" db="UniProtKB">
        <authorList>
            <consortium name="EnsemblMetazoa"/>
        </authorList>
    </citation>
    <scope>IDENTIFICATION</scope>
    <source>
        <strain evidence="1">TTRI</strain>
    </source>
</reference>
<evidence type="ECO:0000313" key="1">
    <source>
        <dbReference type="EnsemblMetazoa" id="GAUT023238-PA"/>
    </source>
</evidence>
<dbReference type="VEuPathDB" id="VectorBase:GAUT023238"/>
<dbReference type="EnsemblMetazoa" id="GAUT023238-RA">
    <property type="protein sequence ID" value="GAUT023238-PA"/>
    <property type="gene ID" value="GAUT023238"/>
</dbReference>
<dbReference type="AlphaFoldDB" id="A0A1A9V1Z7"/>
<proteinExistence type="predicted"/>
<evidence type="ECO:0000313" key="2">
    <source>
        <dbReference type="Proteomes" id="UP000078200"/>
    </source>
</evidence>
<name>A0A1A9V1Z7_GLOAU</name>
<sequence length="131" mass="15029">MGYDFFETTIGKRETNNASFALFLITQPHRKAANVTHRQIKRILTAPEQGRVVKADTIHLQHCYVRVNRIICNFERSAEPCIPSINSDRVKISIPQSLRDRKNLSIHLLLKTNKIHTSKPDIIIKDDDVGK</sequence>
<accession>A0A1A9V1Z7</accession>
<organism evidence="1 2">
    <name type="scientific">Glossina austeni</name>
    <name type="common">Savannah tsetse fly</name>
    <dbReference type="NCBI Taxonomy" id="7395"/>
    <lineage>
        <taxon>Eukaryota</taxon>
        <taxon>Metazoa</taxon>
        <taxon>Ecdysozoa</taxon>
        <taxon>Arthropoda</taxon>
        <taxon>Hexapoda</taxon>
        <taxon>Insecta</taxon>
        <taxon>Pterygota</taxon>
        <taxon>Neoptera</taxon>
        <taxon>Endopterygota</taxon>
        <taxon>Diptera</taxon>
        <taxon>Brachycera</taxon>
        <taxon>Muscomorpha</taxon>
        <taxon>Hippoboscoidea</taxon>
        <taxon>Glossinidae</taxon>
        <taxon>Glossina</taxon>
    </lineage>
</organism>
<protein>
    <submittedName>
        <fullName evidence="1">Uncharacterized protein</fullName>
    </submittedName>
</protein>